<evidence type="ECO:0000256" key="5">
    <source>
        <dbReference type="PROSITE-ProRule" id="PRU00723"/>
    </source>
</evidence>
<proteinExistence type="predicted"/>
<evidence type="ECO:0000256" key="2">
    <source>
        <dbReference type="ARBA" id="ARBA00022737"/>
    </source>
</evidence>
<dbReference type="Gene3D" id="4.10.1000.10">
    <property type="entry name" value="Zinc finger, CCCH-type"/>
    <property type="match status" value="2"/>
</dbReference>
<organism evidence="8 9">
    <name type="scientific">Dispira parvispora</name>
    <dbReference type="NCBI Taxonomy" id="1520584"/>
    <lineage>
        <taxon>Eukaryota</taxon>
        <taxon>Fungi</taxon>
        <taxon>Fungi incertae sedis</taxon>
        <taxon>Zoopagomycota</taxon>
        <taxon>Kickxellomycotina</taxon>
        <taxon>Dimargaritomycetes</taxon>
        <taxon>Dimargaritales</taxon>
        <taxon>Dimargaritaceae</taxon>
        <taxon>Dispira</taxon>
    </lineage>
</organism>
<evidence type="ECO:0000256" key="6">
    <source>
        <dbReference type="SAM" id="MobiDB-lite"/>
    </source>
</evidence>
<reference evidence="8" key="1">
    <citation type="submission" date="2022-07" db="EMBL/GenBank/DDBJ databases">
        <title>Phylogenomic reconstructions and comparative analyses of Kickxellomycotina fungi.</title>
        <authorList>
            <person name="Reynolds N.K."/>
            <person name="Stajich J.E."/>
            <person name="Barry K."/>
            <person name="Grigoriev I.V."/>
            <person name="Crous P."/>
            <person name="Smith M.E."/>
        </authorList>
    </citation>
    <scope>NUCLEOTIDE SEQUENCE</scope>
    <source>
        <strain evidence="8">RSA 1196</strain>
    </source>
</reference>
<dbReference type="InterPro" id="IPR045877">
    <property type="entry name" value="ZFP36-like"/>
</dbReference>
<accession>A0A9W8AVG5</accession>
<feature type="compositionally biased region" description="Polar residues" evidence="6">
    <location>
        <begin position="307"/>
        <end position="320"/>
    </location>
</feature>
<dbReference type="EMBL" id="JANBPY010000562">
    <property type="protein sequence ID" value="KAJ1965868.1"/>
    <property type="molecule type" value="Genomic_DNA"/>
</dbReference>
<dbReference type="Pfam" id="PF00642">
    <property type="entry name" value="zf-CCCH"/>
    <property type="match status" value="2"/>
</dbReference>
<name>A0A9W8AVG5_9FUNG</name>
<feature type="zinc finger region" description="C3H1-type" evidence="5">
    <location>
        <begin position="98"/>
        <end position="126"/>
    </location>
</feature>
<dbReference type="FunFam" id="4.10.1000.10:FF:000001">
    <property type="entry name" value="zinc finger CCCH domain-containing protein 15-like"/>
    <property type="match status" value="1"/>
</dbReference>
<feature type="region of interest" description="Disordered" evidence="6">
    <location>
        <begin position="305"/>
        <end position="335"/>
    </location>
</feature>
<dbReference type="AlphaFoldDB" id="A0A9W8AVG5"/>
<evidence type="ECO:0000256" key="3">
    <source>
        <dbReference type="ARBA" id="ARBA00022771"/>
    </source>
</evidence>
<comment type="caution">
    <text evidence="8">The sequence shown here is derived from an EMBL/GenBank/DDBJ whole genome shotgun (WGS) entry which is preliminary data.</text>
</comment>
<feature type="domain" description="C3H1-type" evidence="7">
    <location>
        <begin position="60"/>
        <end position="88"/>
    </location>
</feature>
<evidence type="ECO:0000313" key="8">
    <source>
        <dbReference type="EMBL" id="KAJ1965868.1"/>
    </source>
</evidence>
<keyword evidence="2" id="KW-0677">Repeat</keyword>
<evidence type="ECO:0000313" key="9">
    <source>
        <dbReference type="Proteomes" id="UP001150925"/>
    </source>
</evidence>
<dbReference type="GO" id="GO:0003729">
    <property type="term" value="F:mRNA binding"/>
    <property type="evidence" value="ECO:0007669"/>
    <property type="project" value="InterPro"/>
</dbReference>
<evidence type="ECO:0000256" key="1">
    <source>
        <dbReference type="ARBA" id="ARBA00022723"/>
    </source>
</evidence>
<dbReference type="InterPro" id="IPR036855">
    <property type="entry name" value="Znf_CCCH_sf"/>
</dbReference>
<keyword evidence="3 5" id="KW-0863">Zinc-finger</keyword>
<evidence type="ECO:0000256" key="4">
    <source>
        <dbReference type="ARBA" id="ARBA00022833"/>
    </source>
</evidence>
<keyword evidence="9" id="KW-1185">Reference proteome</keyword>
<gene>
    <name evidence="8" type="ORF">IWQ62_002563</name>
</gene>
<evidence type="ECO:0000259" key="7">
    <source>
        <dbReference type="PROSITE" id="PS50103"/>
    </source>
</evidence>
<feature type="domain" description="C3H1-type" evidence="7">
    <location>
        <begin position="98"/>
        <end position="126"/>
    </location>
</feature>
<dbReference type="PANTHER" id="PTHR12547">
    <property type="entry name" value="CCCH ZINC FINGER/TIS11-RELATED"/>
    <property type="match status" value="1"/>
</dbReference>
<keyword evidence="1 5" id="KW-0479">Metal-binding</keyword>
<feature type="zinc finger region" description="C3H1-type" evidence="5">
    <location>
        <begin position="60"/>
        <end position="88"/>
    </location>
</feature>
<dbReference type="GO" id="GO:0008270">
    <property type="term" value="F:zinc ion binding"/>
    <property type="evidence" value="ECO:0007669"/>
    <property type="project" value="UniProtKB-KW"/>
</dbReference>
<dbReference type="InterPro" id="IPR000571">
    <property type="entry name" value="Znf_CCCH"/>
</dbReference>
<dbReference type="PROSITE" id="PS50103">
    <property type="entry name" value="ZF_C3H1"/>
    <property type="match status" value="2"/>
</dbReference>
<dbReference type="OrthoDB" id="410307at2759"/>
<protein>
    <recommendedName>
        <fullName evidence="7">C3H1-type domain-containing protein</fullName>
    </recommendedName>
</protein>
<keyword evidence="4 5" id="KW-0862">Zinc</keyword>
<dbReference type="SUPFAM" id="SSF90229">
    <property type="entry name" value="CCCH zinc finger"/>
    <property type="match status" value="2"/>
</dbReference>
<dbReference type="Proteomes" id="UP001150925">
    <property type="component" value="Unassembled WGS sequence"/>
</dbReference>
<dbReference type="SMART" id="SM00356">
    <property type="entry name" value="ZnF_C3H1"/>
    <property type="match status" value="2"/>
</dbReference>
<sequence>MLNIIATPSCHPPSFAQSGFRFPSSLQELFKPSSPAATPTSIDKDMTMALPQESNDEKRLYKTELCRSFAERNYCRYGNQCKFAHGEEELRSRMRHPKYKSELCRNYWTTRTCRYGDRCNFVHEITGSPQIMPSPSSPSPAMSPFSSPLPVVPQSVTGLNLGVFPSRRDTPRRHSDPQEPMFHLPATMWNTQLPSPVYVTSPAGLSPSDDSQRHQQAILASMLNPHPTAHRRASFTLPRSVGNTPMTPTMTMTNPSGLLYSITEKAVDTDSDLAESLRQPYATVPEWFPSLAHQDNGMREALDATNLAKSSGLESETSPSVVDLVETDIWTPRRQ</sequence>